<evidence type="ECO:0008006" key="4">
    <source>
        <dbReference type="Google" id="ProtNLM"/>
    </source>
</evidence>
<protein>
    <recommendedName>
        <fullName evidence="4">Protein tyrosine phosphatase</fullName>
    </recommendedName>
</protein>
<evidence type="ECO:0000256" key="1">
    <source>
        <dbReference type="SAM" id="SignalP"/>
    </source>
</evidence>
<dbReference type="AlphaFoldDB" id="A0A7Z0VN11"/>
<organism evidence="2 3">
    <name type="scientific">Candidatus Thiodiazotropha endolucinida</name>
    <dbReference type="NCBI Taxonomy" id="1655433"/>
    <lineage>
        <taxon>Bacteria</taxon>
        <taxon>Pseudomonadati</taxon>
        <taxon>Pseudomonadota</taxon>
        <taxon>Gammaproteobacteria</taxon>
        <taxon>Chromatiales</taxon>
        <taxon>Sedimenticolaceae</taxon>
        <taxon>Candidatus Thiodiazotropha</taxon>
    </lineage>
</organism>
<reference evidence="2 3" key="1">
    <citation type="submission" date="2016-06" db="EMBL/GenBank/DDBJ databases">
        <title>Genome sequence of endosymbiont of Candidatus Endolucinida thiodiazotropha.</title>
        <authorList>
            <person name="Poehlein A."/>
            <person name="Koenig S."/>
            <person name="Heiden S.E."/>
            <person name="Thuermer A."/>
            <person name="Voget S."/>
            <person name="Daniel R."/>
            <person name="Markert S."/>
            <person name="Gros O."/>
            <person name="Schweder T."/>
        </authorList>
    </citation>
    <scope>NUCLEOTIDE SEQUENCE [LARGE SCALE GENOMIC DNA]</scope>
    <source>
        <strain evidence="2 3">COS</strain>
    </source>
</reference>
<dbReference type="Pfam" id="PF05708">
    <property type="entry name" value="Peptidase_C92"/>
    <property type="match status" value="1"/>
</dbReference>
<sequence length="517" mass="59357">MKKPNRSILLLLLISAVGQATLASPSIETSLQQQLINDRDVVFIQRNGLADTLRYMGLNGDLFPPARTSDNRLVNRAQRQKILSTWISFLDRLIILDSISQSYAGYEQHHDERVRKMAFRIAYAAFLARYRYVLDFLQITERNAQFHTLLNEPIPELGLKHDTYAEVKYHYLNIAIATEFARLALAYRLHGEEPGFRLNPGIRRDQAKIWDYGRGKGIKQTIKNGVQIVKDSSFKALFPIQKGISQWMGDVRVRRPHQSLITLEQVRSLQSRLEPGDILLERREWYLSNIGLPGFWPHAALLIGTPEQRQRYFQSADIKAWVRQQGVDSGEFEALLQHRYPEAYAESLGMRENNFLVRVIEAVSEGVVFTSLEHSAAADSLAVLRPRLSRLGKAKAILQAFHYSGRPYDFNFDFITDRELVCTELVYKAYEANGEKAGLTLPVVEILGRLATPANEIVKQFDQNYDTHKQQLDLVLFLDGQEKTGFALESDLATFRHSWRRPKWHILIQESSKTAHH</sequence>
<gene>
    <name evidence="2" type="ORF">CODIS_14550</name>
</gene>
<dbReference type="EMBL" id="MARB01000006">
    <property type="protein sequence ID" value="ODJ88448.1"/>
    <property type="molecule type" value="Genomic_DNA"/>
</dbReference>
<keyword evidence="3" id="KW-1185">Reference proteome</keyword>
<feature type="signal peptide" evidence="1">
    <location>
        <begin position="1"/>
        <end position="22"/>
    </location>
</feature>
<dbReference type="SUPFAM" id="SSF54001">
    <property type="entry name" value="Cysteine proteinases"/>
    <property type="match status" value="1"/>
</dbReference>
<dbReference type="OrthoDB" id="195541at2"/>
<evidence type="ECO:0000313" key="2">
    <source>
        <dbReference type="EMBL" id="ODJ88448.1"/>
    </source>
</evidence>
<name>A0A7Z0VN11_9GAMM</name>
<feature type="chain" id="PRO_5030599630" description="Protein tyrosine phosphatase" evidence="1">
    <location>
        <begin position="23"/>
        <end position="517"/>
    </location>
</feature>
<dbReference type="Gene3D" id="3.90.1720.10">
    <property type="entry name" value="endopeptidase domain like (from Nostoc punctiforme)"/>
    <property type="match status" value="1"/>
</dbReference>
<dbReference type="Proteomes" id="UP000094769">
    <property type="component" value="Unassembled WGS sequence"/>
</dbReference>
<comment type="caution">
    <text evidence="2">The sequence shown here is derived from an EMBL/GenBank/DDBJ whole genome shotgun (WGS) entry which is preliminary data.</text>
</comment>
<proteinExistence type="predicted"/>
<dbReference type="InterPro" id="IPR024453">
    <property type="entry name" value="Peptidase_C92"/>
</dbReference>
<accession>A0A7Z0VN11</accession>
<dbReference type="InterPro" id="IPR038765">
    <property type="entry name" value="Papain-like_cys_pep_sf"/>
</dbReference>
<keyword evidence="1" id="KW-0732">Signal</keyword>
<dbReference type="RefSeq" id="WP_069122817.1">
    <property type="nucleotide sequence ID" value="NZ_MARB01000006.1"/>
</dbReference>
<evidence type="ECO:0000313" key="3">
    <source>
        <dbReference type="Proteomes" id="UP000094769"/>
    </source>
</evidence>